<gene>
    <name evidence="1" type="ORF">LCGC14_0550000</name>
</gene>
<dbReference type="AlphaFoldDB" id="A0A0F9UYE5"/>
<accession>A0A0F9UYE5</accession>
<proteinExistence type="predicted"/>
<dbReference type="EMBL" id="LAZR01000753">
    <property type="protein sequence ID" value="KKN58633.1"/>
    <property type="molecule type" value="Genomic_DNA"/>
</dbReference>
<organism evidence="1">
    <name type="scientific">marine sediment metagenome</name>
    <dbReference type="NCBI Taxonomy" id="412755"/>
    <lineage>
        <taxon>unclassified sequences</taxon>
        <taxon>metagenomes</taxon>
        <taxon>ecological metagenomes</taxon>
    </lineage>
</organism>
<dbReference type="SUPFAM" id="SSF46785">
    <property type="entry name" value="Winged helix' DNA-binding domain"/>
    <property type="match status" value="1"/>
</dbReference>
<protein>
    <recommendedName>
        <fullName evidence="2">HTH arsR-type domain-containing protein</fullName>
    </recommendedName>
</protein>
<sequence>MIEITKINSILELLTEKELTSLEVSANLGIAKDILFPKISRLRKEHRIMRINVKKPYKYRAITPKALLKQLHSIMFDKMDFTEEPSGNEVQIIKTIEKMIK</sequence>
<comment type="caution">
    <text evidence="1">The sequence shown here is derived from an EMBL/GenBank/DDBJ whole genome shotgun (WGS) entry which is preliminary data.</text>
</comment>
<reference evidence="1" key="1">
    <citation type="journal article" date="2015" name="Nature">
        <title>Complex archaea that bridge the gap between prokaryotes and eukaryotes.</title>
        <authorList>
            <person name="Spang A."/>
            <person name="Saw J.H."/>
            <person name="Jorgensen S.L."/>
            <person name="Zaremba-Niedzwiedzka K."/>
            <person name="Martijn J."/>
            <person name="Lind A.E."/>
            <person name="van Eijk R."/>
            <person name="Schleper C."/>
            <person name="Guy L."/>
            <person name="Ettema T.J."/>
        </authorList>
    </citation>
    <scope>NUCLEOTIDE SEQUENCE</scope>
</reference>
<evidence type="ECO:0008006" key="2">
    <source>
        <dbReference type="Google" id="ProtNLM"/>
    </source>
</evidence>
<name>A0A0F9UYE5_9ZZZZ</name>
<dbReference type="InterPro" id="IPR036390">
    <property type="entry name" value="WH_DNA-bd_sf"/>
</dbReference>
<evidence type="ECO:0000313" key="1">
    <source>
        <dbReference type="EMBL" id="KKN58633.1"/>
    </source>
</evidence>